<dbReference type="EMBL" id="BSDZ01000022">
    <property type="protein sequence ID" value="GLI65102.1"/>
    <property type="molecule type" value="Genomic_DNA"/>
</dbReference>
<dbReference type="InterPro" id="IPR041577">
    <property type="entry name" value="RT_RNaseH_2"/>
</dbReference>
<evidence type="ECO:0000259" key="1">
    <source>
        <dbReference type="Pfam" id="PF17919"/>
    </source>
</evidence>
<name>A0ABQ5S5C5_9CHLO</name>
<dbReference type="SUPFAM" id="SSF56672">
    <property type="entry name" value="DNA/RNA polymerases"/>
    <property type="match status" value="1"/>
</dbReference>
<gene>
    <name evidence="2" type="ORF">VaNZ11_008507</name>
</gene>
<organism evidence="2 3">
    <name type="scientific">Volvox africanus</name>
    <dbReference type="NCBI Taxonomy" id="51714"/>
    <lineage>
        <taxon>Eukaryota</taxon>
        <taxon>Viridiplantae</taxon>
        <taxon>Chlorophyta</taxon>
        <taxon>core chlorophytes</taxon>
        <taxon>Chlorophyceae</taxon>
        <taxon>CS clade</taxon>
        <taxon>Chlamydomonadales</taxon>
        <taxon>Volvocaceae</taxon>
        <taxon>Volvox</taxon>
    </lineage>
</organism>
<sequence>DMVLHFPDYSLLFRVELISDASLQGSGAVLVQSGRPIAFTSKKFSLAERGYTTAAGKITFASSISGNNIRHFGPQRAADASTSAAWVDISRSADFDNAPFYRTW</sequence>
<reference evidence="2 3" key="1">
    <citation type="journal article" date="2023" name="IScience">
        <title>Expanded male sex-determining region conserved during the evolution of homothallism in the green alga Volvox.</title>
        <authorList>
            <person name="Yamamoto K."/>
            <person name="Matsuzaki R."/>
            <person name="Mahakham W."/>
            <person name="Heman W."/>
            <person name="Sekimoto H."/>
            <person name="Kawachi M."/>
            <person name="Minakuchi Y."/>
            <person name="Toyoda A."/>
            <person name="Nozaki H."/>
        </authorList>
    </citation>
    <scope>NUCLEOTIDE SEQUENCE [LARGE SCALE GENOMIC DNA]</scope>
    <source>
        <strain evidence="2 3">NIES-4468</strain>
    </source>
</reference>
<protein>
    <recommendedName>
        <fullName evidence="1">Reverse transcriptase/retrotransposon-derived protein RNase H-like domain-containing protein</fullName>
    </recommendedName>
</protein>
<feature type="domain" description="Reverse transcriptase/retrotransposon-derived protein RNase H-like" evidence="1">
    <location>
        <begin position="3"/>
        <end position="54"/>
    </location>
</feature>
<dbReference type="Proteomes" id="UP001165090">
    <property type="component" value="Unassembled WGS sequence"/>
</dbReference>
<keyword evidence="3" id="KW-1185">Reference proteome</keyword>
<evidence type="ECO:0000313" key="3">
    <source>
        <dbReference type="Proteomes" id="UP001165090"/>
    </source>
</evidence>
<comment type="caution">
    <text evidence="2">The sequence shown here is derived from an EMBL/GenBank/DDBJ whole genome shotgun (WGS) entry which is preliminary data.</text>
</comment>
<feature type="non-terminal residue" evidence="2">
    <location>
        <position position="1"/>
    </location>
</feature>
<proteinExistence type="predicted"/>
<dbReference type="Pfam" id="PF17919">
    <property type="entry name" value="RT_RNaseH_2"/>
    <property type="match status" value="1"/>
</dbReference>
<evidence type="ECO:0000313" key="2">
    <source>
        <dbReference type="EMBL" id="GLI65102.1"/>
    </source>
</evidence>
<dbReference type="InterPro" id="IPR043502">
    <property type="entry name" value="DNA/RNA_pol_sf"/>
</dbReference>
<accession>A0ABQ5S5C5</accession>